<name>A0A291B821_9GAMM</name>
<dbReference type="EMBL" id="CP020660">
    <property type="protein sequence ID" value="ATF09169.1"/>
    <property type="molecule type" value="Genomic_DNA"/>
</dbReference>
<protein>
    <submittedName>
        <fullName evidence="1">Uncharacterized protein</fullName>
    </submittedName>
</protein>
<evidence type="ECO:0000313" key="1">
    <source>
        <dbReference type="EMBL" id="ATF09169.1"/>
    </source>
</evidence>
<dbReference type="KEGG" id="elux:BTN50_0647"/>
<keyword evidence="2" id="KW-1185">Reference proteome</keyword>
<dbReference type="AlphaFoldDB" id="A0A291B821"/>
<dbReference type="Proteomes" id="UP000218160">
    <property type="component" value="Chromosome 1"/>
</dbReference>
<evidence type="ECO:0000313" key="2">
    <source>
        <dbReference type="Proteomes" id="UP000218160"/>
    </source>
</evidence>
<proteinExistence type="predicted"/>
<gene>
    <name evidence="1" type="ORF">BTN50_0647</name>
</gene>
<reference evidence="2" key="1">
    <citation type="submission" date="2017-04" db="EMBL/GenBank/DDBJ databases">
        <title>Genome evolution of the luminous symbionts of deep sea anglerfish.</title>
        <authorList>
            <person name="Hendry T.A."/>
        </authorList>
    </citation>
    <scope>NUCLEOTIDE SEQUENCE [LARGE SCALE GENOMIC DNA]</scope>
</reference>
<accession>A0A291B821</accession>
<organism evidence="1 2">
    <name type="scientific">Candidatus Enterovibrio altilux</name>
    <dbReference type="NCBI Taxonomy" id="1927128"/>
    <lineage>
        <taxon>Bacteria</taxon>
        <taxon>Pseudomonadati</taxon>
        <taxon>Pseudomonadota</taxon>
        <taxon>Gammaproteobacteria</taxon>
        <taxon>Vibrionales</taxon>
        <taxon>Vibrionaceae</taxon>
        <taxon>Enterovibrio</taxon>
    </lineage>
</organism>
<dbReference type="RefSeq" id="WP_235610982.1">
    <property type="nucleotide sequence ID" value="NZ_CP020660.1"/>
</dbReference>
<sequence>MLINGSAISRVDAPELQLILAARIIYHNQTIHWQWQGASSALMNAAKRWGGLVKQLGLSGFIE</sequence>